<reference evidence="13 14" key="1">
    <citation type="submission" date="2016-07" db="EMBL/GenBank/DDBJ databases">
        <title>Complete genome sequence of Altererythrobacter namhicola JCM 16345T, containing esterase-encoding genes.</title>
        <authorList>
            <person name="Cheng H."/>
            <person name="Wu Y.-H."/>
            <person name="Jian S.-L."/>
            <person name="Huo Y.-Y."/>
            <person name="Wang C.-S."/>
            <person name="Xu X.-W."/>
        </authorList>
    </citation>
    <scope>NUCLEOTIDE SEQUENCE [LARGE SCALE GENOMIC DNA]</scope>
    <source>
        <strain evidence="13 14">JCM 16345</strain>
    </source>
</reference>
<dbReference type="InterPro" id="IPR006260">
    <property type="entry name" value="TonB/TolA_C"/>
</dbReference>
<evidence type="ECO:0000259" key="12">
    <source>
        <dbReference type="PROSITE" id="PS52015"/>
    </source>
</evidence>
<evidence type="ECO:0000313" key="14">
    <source>
        <dbReference type="Proteomes" id="UP000092698"/>
    </source>
</evidence>
<keyword evidence="4" id="KW-1003">Cell membrane</keyword>
<feature type="region of interest" description="Disordered" evidence="10">
    <location>
        <begin position="107"/>
        <end position="167"/>
    </location>
</feature>
<keyword evidence="7" id="KW-0653">Protein transport</keyword>
<accession>A0A1C7D849</accession>
<comment type="similarity">
    <text evidence="2">Belongs to the TonB family.</text>
</comment>
<feature type="domain" description="TonB C-terminal" evidence="12">
    <location>
        <begin position="139"/>
        <end position="232"/>
    </location>
</feature>
<dbReference type="Gene3D" id="3.30.1150.10">
    <property type="match status" value="1"/>
</dbReference>
<organism evidence="13 14">
    <name type="scientific">Paraurantiacibacter namhicola</name>
    <dbReference type="NCBI Taxonomy" id="645517"/>
    <lineage>
        <taxon>Bacteria</taxon>
        <taxon>Pseudomonadati</taxon>
        <taxon>Pseudomonadota</taxon>
        <taxon>Alphaproteobacteria</taxon>
        <taxon>Sphingomonadales</taxon>
        <taxon>Erythrobacteraceae</taxon>
        <taxon>Paraurantiacibacter</taxon>
    </lineage>
</organism>
<evidence type="ECO:0000256" key="7">
    <source>
        <dbReference type="ARBA" id="ARBA00022927"/>
    </source>
</evidence>
<dbReference type="RefSeq" id="WP_067786758.1">
    <property type="nucleotide sequence ID" value="NZ_CP016545.1"/>
</dbReference>
<dbReference type="EMBL" id="CP016545">
    <property type="protein sequence ID" value="ANU07491.1"/>
    <property type="molecule type" value="Genomic_DNA"/>
</dbReference>
<evidence type="ECO:0000256" key="1">
    <source>
        <dbReference type="ARBA" id="ARBA00004383"/>
    </source>
</evidence>
<dbReference type="KEGG" id="anh:A6F65_01184"/>
<evidence type="ECO:0000313" key="13">
    <source>
        <dbReference type="EMBL" id="ANU07491.1"/>
    </source>
</evidence>
<dbReference type="SUPFAM" id="SSF74653">
    <property type="entry name" value="TolA/TonB C-terminal domain"/>
    <property type="match status" value="1"/>
</dbReference>
<dbReference type="PANTHER" id="PTHR33446:SF11">
    <property type="entry name" value="TONB3"/>
    <property type="match status" value="1"/>
</dbReference>
<feature type="compositionally biased region" description="Pro residues" evidence="10">
    <location>
        <begin position="112"/>
        <end position="133"/>
    </location>
</feature>
<gene>
    <name evidence="13" type="ORF">A6F65_01184</name>
</gene>
<dbReference type="InterPro" id="IPR037682">
    <property type="entry name" value="TonB_C"/>
</dbReference>
<feature type="compositionally biased region" description="Basic and acidic residues" evidence="10">
    <location>
        <begin position="62"/>
        <end position="71"/>
    </location>
</feature>
<feature type="transmembrane region" description="Helical" evidence="11">
    <location>
        <begin position="16"/>
        <end position="37"/>
    </location>
</feature>
<evidence type="ECO:0000256" key="9">
    <source>
        <dbReference type="ARBA" id="ARBA00023136"/>
    </source>
</evidence>
<dbReference type="GO" id="GO:0055085">
    <property type="term" value="P:transmembrane transport"/>
    <property type="evidence" value="ECO:0007669"/>
    <property type="project" value="InterPro"/>
</dbReference>
<evidence type="ECO:0000256" key="10">
    <source>
        <dbReference type="SAM" id="MobiDB-lite"/>
    </source>
</evidence>
<evidence type="ECO:0000256" key="6">
    <source>
        <dbReference type="ARBA" id="ARBA00022692"/>
    </source>
</evidence>
<evidence type="ECO:0000256" key="11">
    <source>
        <dbReference type="SAM" id="Phobius"/>
    </source>
</evidence>
<dbReference type="Pfam" id="PF03544">
    <property type="entry name" value="TonB_C"/>
    <property type="match status" value="1"/>
</dbReference>
<dbReference type="AlphaFoldDB" id="A0A1C7D849"/>
<dbReference type="GO" id="GO:0015031">
    <property type="term" value="P:protein transport"/>
    <property type="evidence" value="ECO:0007669"/>
    <property type="project" value="UniProtKB-KW"/>
</dbReference>
<evidence type="ECO:0000256" key="5">
    <source>
        <dbReference type="ARBA" id="ARBA00022519"/>
    </source>
</evidence>
<evidence type="ECO:0000256" key="8">
    <source>
        <dbReference type="ARBA" id="ARBA00022989"/>
    </source>
</evidence>
<keyword evidence="8 11" id="KW-1133">Transmembrane helix</keyword>
<dbReference type="PANTHER" id="PTHR33446">
    <property type="entry name" value="PROTEIN TONB-RELATED"/>
    <property type="match status" value="1"/>
</dbReference>
<protein>
    <submittedName>
        <fullName evidence="13">Gram-negative bacterial tonB protein</fullName>
    </submittedName>
</protein>
<dbReference type="STRING" id="645517.A6F65_01184"/>
<keyword evidence="9 11" id="KW-0472">Membrane</keyword>
<evidence type="ECO:0000256" key="3">
    <source>
        <dbReference type="ARBA" id="ARBA00022448"/>
    </source>
</evidence>
<dbReference type="InterPro" id="IPR051045">
    <property type="entry name" value="TonB-dependent_transducer"/>
</dbReference>
<dbReference type="PRINTS" id="PR01217">
    <property type="entry name" value="PRICHEXTENSN"/>
</dbReference>
<proteinExistence type="inferred from homology"/>
<keyword evidence="3" id="KW-0813">Transport</keyword>
<dbReference type="OrthoDB" id="7585155at2"/>
<dbReference type="NCBIfam" id="TIGR01352">
    <property type="entry name" value="tonB_Cterm"/>
    <property type="match status" value="1"/>
</dbReference>
<dbReference type="PROSITE" id="PS52015">
    <property type="entry name" value="TONB_CTD"/>
    <property type="match status" value="1"/>
</dbReference>
<comment type="subcellular location">
    <subcellularLocation>
        <location evidence="1">Cell inner membrane</location>
        <topology evidence="1">Single-pass membrane protein</topology>
        <orientation evidence="1">Periplasmic side</orientation>
    </subcellularLocation>
</comment>
<keyword evidence="14" id="KW-1185">Reference proteome</keyword>
<feature type="region of interest" description="Disordered" evidence="10">
    <location>
        <begin position="50"/>
        <end position="90"/>
    </location>
</feature>
<keyword evidence="6 11" id="KW-0812">Transmembrane</keyword>
<dbReference type="GO" id="GO:0098797">
    <property type="term" value="C:plasma membrane protein complex"/>
    <property type="evidence" value="ECO:0007669"/>
    <property type="project" value="TreeGrafter"/>
</dbReference>
<evidence type="ECO:0000256" key="4">
    <source>
        <dbReference type="ARBA" id="ARBA00022475"/>
    </source>
</evidence>
<name>A0A1C7D849_9SPHN</name>
<dbReference type="GO" id="GO:0031992">
    <property type="term" value="F:energy transducer activity"/>
    <property type="evidence" value="ECO:0007669"/>
    <property type="project" value="TreeGrafter"/>
</dbReference>
<sequence length="232" mass="24743">MAYIDQQQDNSRRTTAAVAVIAIHAALGYAVVSGLAMEVIEQVIDENPDGVLVLPPPPPPPPKDELVEPKPDTPTSPEVVVPVPPIPLPNPNPMDSDIFDPADVTPRDVTPIPLPDPGPPIPPARPEPKPQPSFAPVAAKPLNDQAGWVTTNDYPSRDLREGNEGTARYSLSVTRDGRVGNCSITRSSGHPGLDRATCKAIERRARFNAAIDNTGAKVSGNFTGTVTWRIPK</sequence>
<evidence type="ECO:0000256" key="2">
    <source>
        <dbReference type="ARBA" id="ARBA00006555"/>
    </source>
</evidence>
<dbReference type="Proteomes" id="UP000092698">
    <property type="component" value="Chromosome"/>
</dbReference>
<keyword evidence="5" id="KW-0997">Cell inner membrane</keyword>